<comment type="subcellular location">
    <subcellularLocation>
        <location evidence="1">Cell membrane</location>
        <topology evidence="1">Multi-pass membrane protein</topology>
    </subcellularLocation>
</comment>
<dbReference type="EMBL" id="LAZR01033497">
    <property type="protein sequence ID" value="KKL47912.1"/>
    <property type="molecule type" value="Genomic_DNA"/>
</dbReference>
<dbReference type="InterPro" id="IPR001851">
    <property type="entry name" value="ABC_transp_permease"/>
</dbReference>
<proteinExistence type="predicted"/>
<name>A0A0F9F9Y4_9ZZZZ</name>
<feature type="transmembrane region" description="Helical" evidence="6">
    <location>
        <begin position="23"/>
        <end position="42"/>
    </location>
</feature>
<dbReference type="PANTHER" id="PTHR32196">
    <property type="entry name" value="ABC TRANSPORTER PERMEASE PROTEIN YPHD-RELATED-RELATED"/>
    <property type="match status" value="1"/>
</dbReference>
<dbReference type="GO" id="GO:0005886">
    <property type="term" value="C:plasma membrane"/>
    <property type="evidence" value="ECO:0007669"/>
    <property type="project" value="UniProtKB-SubCell"/>
</dbReference>
<evidence type="ECO:0000256" key="6">
    <source>
        <dbReference type="SAM" id="Phobius"/>
    </source>
</evidence>
<evidence type="ECO:0000256" key="4">
    <source>
        <dbReference type="ARBA" id="ARBA00022989"/>
    </source>
</evidence>
<dbReference type="GO" id="GO:0022857">
    <property type="term" value="F:transmembrane transporter activity"/>
    <property type="evidence" value="ECO:0007669"/>
    <property type="project" value="InterPro"/>
</dbReference>
<keyword evidence="3 6" id="KW-0812">Transmembrane</keyword>
<keyword evidence="5 6" id="KW-0472">Membrane</keyword>
<evidence type="ECO:0000256" key="5">
    <source>
        <dbReference type="ARBA" id="ARBA00023136"/>
    </source>
</evidence>
<keyword evidence="4 6" id="KW-1133">Transmembrane helix</keyword>
<organism evidence="7">
    <name type="scientific">marine sediment metagenome</name>
    <dbReference type="NCBI Taxonomy" id="412755"/>
    <lineage>
        <taxon>unclassified sequences</taxon>
        <taxon>metagenomes</taxon>
        <taxon>ecological metagenomes</taxon>
    </lineage>
</organism>
<feature type="non-terminal residue" evidence="7">
    <location>
        <position position="1"/>
    </location>
</feature>
<evidence type="ECO:0000256" key="2">
    <source>
        <dbReference type="ARBA" id="ARBA00022475"/>
    </source>
</evidence>
<feature type="transmembrane region" description="Helical" evidence="6">
    <location>
        <begin position="63"/>
        <end position="90"/>
    </location>
</feature>
<evidence type="ECO:0000256" key="3">
    <source>
        <dbReference type="ARBA" id="ARBA00022692"/>
    </source>
</evidence>
<evidence type="ECO:0000313" key="7">
    <source>
        <dbReference type="EMBL" id="KKL47912.1"/>
    </source>
</evidence>
<protein>
    <recommendedName>
        <fullName evidence="8">ABC transporter permease</fullName>
    </recommendedName>
</protein>
<feature type="transmembrane region" description="Helical" evidence="6">
    <location>
        <begin position="102"/>
        <end position="120"/>
    </location>
</feature>
<sequence>IYATGGNEEVARLSGIKTDRIKIVAYMICSCTAALTGIYLASRMGMGDPLVGERYMLDSILPVLLGGTSLTGGKGSVGATIAGVFIIAILSNALNLLDVSAYWQWIVKGLIIIAAVAFYTQKKD</sequence>
<dbReference type="AlphaFoldDB" id="A0A0F9F9Y4"/>
<keyword evidence="2" id="KW-1003">Cell membrane</keyword>
<dbReference type="CDD" id="cd06579">
    <property type="entry name" value="TM_PBP1_transp_AraH_like"/>
    <property type="match status" value="1"/>
</dbReference>
<dbReference type="Pfam" id="PF02653">
    <property type="entry name" value="BPD_transp_2"/>
    <property type="match status" value="1"/>
</dbReference>
<comment type="caution">
    <text evidence="7">The sequence shown here is derived from an EMBL/GenBank/DDBJ whole genome shotgun (WGS) entry which is preliminary data.</text>
</comment>
<accession>A0A0F9F9Y4</accession>
<gene>
    <name evidence="7" type="ORF">LCGC14_2330780</name>
</gene>
<evidence type="ECO:0000256" key="1">
    <source>
        <dbReference type="ARBA" id="ARBA00004651"/>
    </source>
</evidence>
<evidence type="ECO:0008006" key="8">
    <source>
        <dbReference type="Google" id="ProtNLM"/>
    </source>
</evidence>
<reference evidence="7" key="1">
    <citation type="journal article" date="2015" name="Nature">
        <title>Complex archaea that bridge the gap between prokaryotes and eukaryotes.</title>
        <authorList>
            <person name="Spang A."/>
            <person name="Saw J.H."/>
            <person name="Jorgensen S.L."/>
            <person name="Zaremba-Niedzwiedzka K."/>
            <person name="Martijn J."/>
            <person name="Lind A.E."/>
            <person name="van Eijk R."/>
            <person name="Schleper C."/>
            <person name="Guy L."/>
            <person name="Ettema T.J."/>
        </authorList>
    </citation>
    <scope>NUCLEOTIDE SEQUENCE</scope>
</reference>